<dbReference type="GO" id="GO:0020037">
    <property type="term" value="F:heme binding"/>
    <property type="evidence" value="ECO:0007669"/>
    <property type="project" value="InterPro"/>
</dbReference>
<dbReference type="PROSITE" id="PS00086">
    <property type="entry name" value="CYTOCHROME_P450"/>
    <property type="match status" value="1"/>
</dbReference>
<dbReference type="InterPro" id="IPR036396">
    <property type="entry name" value="Cyt_P450_sf"/>
</dbReference>
<evidence type="ECO:0000256" key="9">
    <source>
        <dbReference type="RuleBase" id="RU000461"/>
    </source>
</evidence>
<dbReference type="AlphaFoldDB" id="S3CFQ2"/>
<dbReference type="InterPro" id="IPR017972">
    <property type="entry name" value="Cyt_P450_CS"/>
</dbReference>
<evidence type="ECO:0000256" key="3">
    <source>
        <dbReference type="ARBA" id="ARBA00022617"/>
    </source>
</evidence>
<name>S3CFQ2_GLAL2</name>
<dbReference type="STRING" id="1116229.S3CFQ2"/>
<evidence type="ECO:0000313" key="11">
    <source>
        <dbReference type="Proteomes" id="UP000016922"/>
    </source>
</evidence>
<accession>S3CFQ2</accession>
<comment type="similarity">
    <text evidence="2 9">Belongs to the cytochrome P450 family.</text>
</comment>
<feature type="binding site" description="axial binding residue" evidence="8">
    <location>
        <position position="484"/>
    </location>
    <ligand>
        <name>heme</name>
        <dbReference type="ChEBI" id="CHEBI:30413"/>
    </ligand>
    <ligandPart>
        <name>Fe</name>
        <dbReference type="ChEBI" id="CHEBI:18248"/>
    </ligandPart>
</feature>
<keyword evidence="4 8" id="KW-0479">Metal-binding</keyword>
<dbReference type="GO" id="GO:0005506">
    <property type="term" value="F:iron ion binding"/>
    <property type="evidence" value="ECO:0007669"/>
    <property type="project" value="InterPro"/>
</dbReference>
<keyword evidence="5 9" id="KW-0560">Oxidoreductase</keyword>
<evidence type="ECO:0000256" key="1">
    <source>
        <dbReference type="ARBA" id="ARBA00001971"/>
    </source>
</evidence>
<dbReference type="InterPro" id="IPR047146">
    <property type="entry name" value="Cyt_P450_E_CYP52_fungi"/>
</dbReference>
<dbReference type="GO" id="GO:0016705">
    <property type="term" value="F:oxidoreductase activity, acting on paired donors, with incorporation or reduction of molecular oxygen"/>
    <property type="evidence" value="ECO:0007669"/>
    <property type="project" value="InterPro"/>
</dbReference>
<dbReference type="InterPro" id="IPR001128">
    <property type="entry name" value="Cyt_P450"/>
</dbReference>
<comment type="cofactor">
    <cofactor evidence="1 8">
        <name>heme</name>
        <dbReference type="ChEBI" id="CHEBI:30413"/>
    </cofactor>
</comment>
<dbReference type="PANTHER" id="PTHR24287:SF1">
    <property type="entry name" value="P450, PUTATIVE (EUROFUNG)-RELATED"/>
    <property type="match status" value="1"/>
</dbReference>
<dbReference type="InterPro" id="IPR002401">
    <property type="entry name" value="Cyt_P450_E_grp-I"/>
</dbReference>
<evidence type="ECO:0000313" key="10">
    <source>
        <dbReference type="EMBL" id="EPE25302.1"/>
    </source>
</evidence>
<dbReference type="PRINTS" id="PR00385">
    <property type="entry name" value="P450"/>
</dbReference>
<gene>
    <name evidence="10" type="ORF">GLAREA_01214</name>
</gene>
<keyword evidence="7 9" id="KW-0503">Monooxygenase</keyword>
<evidence type="ECO:0000256" key="2">
    <source>
        <dbReference type="ARBA" id="ARBA00010617"/>
    </source>
</evidence>
<dbReference type="CDD" id="cd11063">
    <property type="entry name" value="CYP52"/>
    <property type="match status" value="1"/>
</dbReference>
<dbReference type="HOGENOM" id="CLU_001570_27_0_1"/>
<dbReference type="PANTHER" id="PTHR24287">
    <property type="entry name" value="P450, PUTATIVE (EUROFUNG)-RELATED"/>
    <property type="match status" value="1"/>
</dbReference>
<dbReference type="GeneID" id="19460272"/>
<evidence type="ECO:0000256" key="6">
    <source>
        <dbReference type="ARBA" id="ARBA00023004"/>
    </source>
</evidence>
<keyword evidence="3 8" id="KW-0349">Heme</keyword>
<dbReference type="KEGG" id="glz:GLAREA_01214"/>
<evidence type="ECO:0000256" key="5">
    <source>
        <dbReference type="ARBA" id="ARBA00023002"/>
    </source>
</evidence>
<protein>
    <submittedName>
        <fullName evidence="10">Cytochrome P450</fullName>
    </submittedName>
</protein>
<dbReference type="OrthoDB" id="1470350at2759"/>
<dbReference type="Gene3D" id="1.10.630.10">
    <property type="entry name" value="Cytochrome P450"/>
    <property type="match status" value="1"/>
</dbReference>
<dbReference type="EMBL" id="KE145371">
    <property type="protein sequence ID" value="EPE25302.1"/>
    <property type="molecule type" value="Genomic_DNA"/>
</dbReference>
<reference evidence="10 11" key="1">
    <citation type="journal article" date="2013" name="BMC Genomics">
        <title>Genomics-driven discovery of the pneumocandin biosynthetic gene cluster in the fungus Glarea lozoyensis.</title>
        <authorList>
            <person name="Chen L."/>
            <person name="Yue Q."/>
            <person name="Zhang X."/>
            <person name="Xiang M."/>
            <person name="Wang C."/>
            <person name="Li S."/>
            <person name="Che Y."/>
            <person name="Ortiz-Lopez F.J."/>
            <person name="Bills G.F."/>
            <person name="Liu X."/>
            <person name="An Z."/>
        </authorList>
    </citation>
    <scope>NUCLEOTIDE SEQUENCE [LARGE SCALE GENOMIC DNA]</scope>
    <source>
        <strain evidence="11">ATCC 20868 / MF5171</strain>
    </source>
</reference>
<evidence type="ECO:0000256" key="7">
    <source>
        <dbReference type="ARBA" id="ARBA00023033"/>
    </source>
</evidence>
<keyword evidence="11" id="KW-1185">Reference proteome</keyword>
<dbReference type="Proteomes" id="UP000016922">
    <property type="component" value="Unassembled WGS sequence"/>
</dbReference>
<proteinExistence type="inferred from homology"/>
<dbReference type="Pfam" id="PF00067">
    <property type="entry name" value="p450"/>
    <property type="match status" value="1"/>
</dbReference>
<dbReference type="RefSeq" id="XP_008086621.1">
    <property type="nucleotide sequence ID" value="XM_008088430.1"/>
</dbReference>
<keyword evidence="6 8" id="KW-0408">Iron</keyword>
<sequence length="543" mass="61191">MAWFRYDLLVSTVILYATYLIARRVRRENQFKNFALKNGCELPSHSASRLPWGLDRMYRMVKLTGQHTDVLEALIMPSFQKHGWTHSSSGLLGKKFFLTADADNVRAILATQFKDFVTGPNRAGAFGYFVGKSIFTSDGPFWEHSRSLFKPHFATGHINDLEATERSCLDMFEAISARKNGQWTHPLDLQALFLRFTLDNGMEFLFGANVRSQLAAIPGASTIYQLDEVTRMAADTAGADMGFTEAFHVASLQVTKRAKLQSLYWLADSKEGRKAVKYLQKFCEYLVNATLQASEQTSANERTNPPQAKKQTLLKALAKDTHDPIELRDQVLFMLTAARDTTAALLSWMFLMLAKHPPVWEKLRESIIKDFGTEKAPKGVLTFSSLKHCTYLQNVMFETLRLYPPGPLNTRMAVRDTTLPVGGGDDGKSPIAVRKGETVNICVYAMQRRTDLWGEDALEFRPERWEGRKMDWSFLPFSGGPRTCMGQQYALTEAGYLTVRLLQRFDGIQAVEGLDVIEQFVTVTLEPTKGVNVRLREAASSVC</sequence>
<dbReference type="eggNOG" id="KOG0157">
    <property type="taxonomic scope" value="Eukaryota"/>
</dbReference>
<dbReference type="GO" id="GO:0004497">
    <property type="term" value="F:monooxygenase activity"/>
    <property type="evidence" value="ECO:0007669"/>
    <property type="project" value="UniProtKB-KW"/>
</dbReference>
<dbReference type="PRINTS" id="PR00463">
    <property type="entry name" value="EP450I"/>
</dbReference>
<evidence type="ECO:0000256" key="4">
    <source>
        <dbReference type="ARBA" id="ARBA00022723"/>
    </source>
</evidence>
<dbReference type="SUPFAM" id="SSF48264">
    <property type="entry name" value="Cytochrome P450"/>
    <property type="match status" value="1"/>
</dbReference>
<dbReference type="OMA" id="TVNFSPY"/>
<organism evidence="10 11">
    <name type="scientific">Glarea lozoyensis (strain ATCC 20868 / MF5171)</name>
    <dbReference type="NCBI Taxonomy" id="1116229"/>
    <lineage>
        <taxon>Eukaryota</taxon>
        <taxon>Fungi</taxon>
        <taxon>Dikarya</taxon>
        <taxon>Ascomycota</taxon>
        <taxon>Pezizomycotina</taxon>
        <taxon>Leotiomycetes</taxon>
        <taxon>Helotiales</taxon>
        <taxon>Helotiaceae</taxon>
        <taxon>Glarea</taxon>
    </lineage>
</organism>
<evidence type="ECO:0000256" key="8">
    <source>
        <dbReference type="PIRSR" id="PIRSR602401-1"/>
    </source>
</evidence>